<keyword evidence="4" id="KW-0472">Membrane</keyword>
<evidence type="ECO:0000313" key="7">
    <source>
        <dbReference type="EMBL" id="MPD00038.1"/>
    </source>
</evidence>
<evidence type="ECO:0000259" key="6">
    <source>
        <dbReference type="PROSITE" id="PS50268"/>
    </source>
</evidence>
<keyword evidence="8" id="KW-1185">Reference proteome</keyword>
<feature type="domain" description="Cadherin" evidence="6">
    <location>
        <begin position="74"/>
        <end position="140"/>
    </location>
</feature>
<dbReference type="InterPro" id="IPR039808">
    <property type="entry name" value="Cadherin"/>
</dbReference>
<dbReference type="GO" id="GO:0008013">
    <property type="term" value="F:beta-catenin binding"/>
    <property type="evidence" value="ECO:0007669"/>
    <property type="project" value="TreeGrafter"/>
</dbReference>
<dbReference type="OrthoDB" id="6370567at2759"/>
<dbReference type="Proteomes" id="UP000324222">
    <property type="component" value="Unassembled WGS sequence"/>
</dbReference>
<evidence type="ECO:0000256" key="3">
    <source>
        <dbReference type="ARBA" id="ARBA00022837"/>
    </source>
</evidence>
<comment type="caution">
    <text evidence="7">The sequence shown here is derived from an EMBL/GenBank/DDBJ whole genome shotgun (WGS) entry which is preliminary data.</text>
</comment>
<dbReference type="Gene3D" id="2.60.40.60">
    <property type="entry name" value="Cadherins"/>
    <property type="match status" value="1"/>
</dbReference>
<dbReference type="Pfam" id="PF00028">
    <property type="entry name" value="Cadherin"/>
    <property type="match status" value="1"/>
</dbReference>
<dbReference type="GO" id="GO:0045296">
    <property type="term" value="F:cadherin binding"/>
    <property type="evidence" value="ECO:0007669"/>
    <property type="project" value="TreeGrafter"/>
</dbReference>
<reference evidence="7 8" key="1">
    <citation type="submission" date="2019-05" db="EMBL/GenBank/DDBJ databases">
        <title>Another draft genome of Portunus trituberculatus and its Hox gene families provides insights of decapod evolution.</title>
        <authorList>
            <person name="Jeong J.-H."/>
            <person name="Song I."/>
            <person name="Kim S."/>
            <person name="Choi T."/>
            <person name="Kim D."/>
            <person name="Ryu S."/>
            <person name="Kim W."/>
        </authorList>
    </citation>
    <scope>NUCLEOTIDE SEQUENCE [LARGE SCALE GENOMIC DNA]</scope>
    <source>
        <tissue evidence="7">Muscle</tissue>
    </source>
</reference>
<dbReference type="PANTHER" id="PTHR24027">
    <property type="entry name" value="CADHERIN-23"/>
    <property type="match status" value="1"/>
</dbReference>
<proteinExistence type="predicted"/>
<dbReference type="GO" id="GO:0005509">
    <property type="term" value="F:calcium ion binding"/>
    <property type="evidence" value="ECO:0007669"/>
    <property type="project" value="UniProtKB-UniRule"/>
</dbReference>
<evidence type="ECO:0000256" key="2">
    <source>
        <dbReference type="ARBA" id="ARBA00022737"/>
    </source>
</evidence>
<dbReference type="InterPro" id="IPR015919">
    <property type="entry name" value="Cadherin-like_sf"/>
</dbReference>
<dbReference type="GO" id="GO:0016342">
    <property type="term" value="C:catenin complex"/>
    <property type="evidence" value="ECO:0007669"/>
    <property type="project" value="TreeGrafter"/>
</dbReference>
<dbReference type="EMBL" id="VSRR010121085">
    <property type="protein sequence ID" value="MPD00038.1"/>
    <property type="molecule type" value="Genomic_DNA"/>
</dbReference>
<dbReference type="PROSITE" id="PS50268">
    <property type="entry name" value="CADHERIN_2"/>
    <property type="match status" value="1"/>
</dbReference>
<comment type="subcellular location">
    <subcellularLocation>
        <location evidence="1">Membrane</location>
    </subcellularLocation>
</comment>
<dbReference type="GO" id="GO:0007156">
    <property type="term" value="P:homophilic cell adhesion via plasma membrane adhesion molecules"/>
    <property type="evidence" value="ECO:0007669"/>
    <property type="project" value="InterPro"/>
</dbReference>
<evidence type="ECO:0000256" key="5">
    <source>
        <dbReference type="PROSITE-ProRule" id="PRU00043"/>
    </source>
</evidence>
<keyword evidence="3 5" id="KW-0106">Calcium</keyword>
<sequence>MRTLLFPSLLSSSSQPLTFPLIHIPSPYTHCMTQKAPNLYIFSPGVPSPFTPFIPSPPPHQVSLSDLSAGVVWAWDADDEEEGTNAILTYSIDKNVVDERSGEAIFDIDPKTGLVRTAICCLDRETTPEYHIQVVATDGGGLKGKAGEGGGREGCREEN</sequence>
<evidence type="ECO:0000256" key="4">
    <source>
        <dbReference type="ARBA" id="ARBA00023136"/>
    </source>
</evidence>
<dbReference type="SUPFAM" id="SSF49313">
    <property type="entry name" value="Cadherin-like"/>
    <property type="match status" value="1"/>
</dbReference>
<dbReference type="CDD" id="cd11304">
    <property type="entry name" value="Cadherin_repeat"/>
    <property type="match status" value="1"/>
</dbReference>
<dbReference type="InterPro" id="IPR002126">
    <property type="entry name" value="Cadherin-like_dom"/>
</dbReference>
<protein>
    <submittedName>
        <fullName evidence="7">Neural-cadherin</fullName>
    </submittedName>
</protein>
<evidence type="ECO:0000313" key="8">
    <source>
        <dbReference type="Proteomes" id="UP000324222"/>
    </source>
</evidence>
<evidence type="ECO:0000256" key="1">
    <source>
        <dbReference type="ARBA" id="ARBA00004370"/>
    </source>
</evidence>
<dbReference type="PANTHER" id="PTHR24027:SF438">
    <property type="entry name" value="CADHERIN 23"/>
    <property type="match status" value="1"/>
</dbReference>
<gene>
    <name evidence="7" type="primary">CadN_6</name>
    <name evidence="7" type="ORF">E2C01_095486</name>
</gene>
<name>A0A5B7K3Y8_PORTR</name>
<organism evidence="7 8">
    <name type="scientific">Portunus trituberculatus</name>
    <name type="common">Swimming crab</name>
    <name type="synonym">Neptunus trituberculatus</name>
    <dbReference type="NCBI Taxonomy" id="210409"/>
    <lineage>
        <taxon>Eukaryota</taxon>
        <taxon>Metazoa</taxon>
        <taxon>Ecdysozoa</taxon>
        <taxon>Arthropoda</taxon>
        <taxon>Crustacea</taxon>
        <taxon>Multicrustacea</taxon>
        <taxon>Malacostraca</taxon>
        <taxon>Eumalacostraca</taxon>
        <taxon>Eucarida</taxon>
        <taxon>Decapoda</taxon>
        <taxon>Pleocyemata</taxon>
        <taxon>Brachyura</taxon>
        <taxon>Eubrachyura</taxon>
        <taxon>Portunoidea</taxon>
        <taxon>Portunidae</taxon>
        <taxon>Portuninae</taxon>
        <taxon>Portunus</taxon>
    </lineage>
</organism>
<accession>A0A5B7K3Y8</accession>
<dbReference type="GO" id="GO:0016477">
    <property type="term" value="P:cell migration"/>
    <property type="evidence" value="ECO:0007669"/>
    <property type="project" value="TreeGrafter"/>
</dbReference>
<dbReference type="AlphaFoldDB" id="A0A5B7K3Y8"/>
<keyword evidence="2" id="KW-0677">Repeat</keyword>
<dbReference type="GO" id="GO:0031175">
    <property type="term" value="P:neuron projection development"/>
    <property type="evidence" value="ECO:0007669"/>
    <property type="project" value="TreeGrafter"/>
</dbReference>
<dbReference type="SMART" id="SM00112">
    <property type="entry name" value="CA"/>
    <property type="match status" value="1"/>
</dbReference>